<dbReference type="Proteomes" id="UP001202328">
    <property type="component" value="Unassembled WGS sequence"/>
</dbReference>
<dbReference type="SUPFAM" id="SSF56219">
    <property type="entry name" value="DNase I-like"/>
    <property type="match status" value="1"/>
</dbReference>
<proteinExistence type="predicted"/>
<evidence type="ECO:0000313" key="2">
    <source>
        <dbReference type="Proteomes" id="UP001202328"/>
    </source>
</evidence>
<organism evidence="1 2">
    <name type="scientific">Papaver atlanticum</name>
    <dbReference type="NCBI Taxonomy" id="357466"/>
    <lineage>
        <taxon>Eukaryota</taxon>
        <taxon>Viridiplantae</taxon>
        <taxon>Streptophyta</taxon>
        <taxon>Embryophyta</taxon>
        <taxon>Tracheophyta</taxon>
        <taxon>Spermatophyta</taxon>
        <taxon>Magnoliopsida</taxon>
        <taxon>Ranunculales</taxon>
        <taxon>Papaveraceae</taxon>
        <taxon>Papaveroideae</taxon>
        <taxon>Papaver</taxon>
    </lineage>
</organism>
<dbReference type="PANTHER" id="PTHR33710:SF79">
    <property type="entry name" value="OS06G0205337 PROTEIN"/>
    <property type="match status" value="1"/>
</dbReference>
<protein>
    <submittedName>
        <fullName evidence="1">Uncharacterized protein</fullName>
    </submittedName>
</protein>
<evidence type="ECO:0000313" key="1">
    <source>
        <dbReference type="EMBL" id="KAI3909555.1"/>
    </source>
</evidence>
<sequence length="132" mass="15392">MVTAGPQNMQWLLTCLYGSPRYKEKKELWESLTLRSQNMQVPWMIIGNLNITINTQENISNAASSQSSINKHIKEWLLQTDLVDVKFSGYPYTWNNHRQSNHLVEEKLDRALANTKWHDIFQSTTTYSLTAF</sequence>
<dbReference type="Gene3D" id="3.60.10.10">
    <property type="entry name" value="Endonuclease/exonuclease/phosphatase"/>
    <property type="match status" value="1"/>
</dbReference>
<keyword evidence="2" id="KW-1185">Reference proteome</keyword>
<reference evidence="1" key="1">
    <citation type="submission" date="2022-04" db="EMBL/GenBank/DDBJ databases">
        <title>A functionally conserved STORR gene fusion in Papaver species that diverged 16.8 million years ago.</title>
        <authorList>
            <person name="Catania T."/>
        </authorList>
    </citation>
    <scope>NUCLEOTIDE SEQUENCE</scope>
    <source>
        <strain evidence="1">S-188037</strain>
    </source>
</reference>
<comment type="caution">
    <text evidence="1">The sequence shown here is derived from an EMBL/GenBank/DDBJ whole genome shotgun (WGS) entry which is preliminary data.</text>
</comment>
<name>A0AAD4SJ02_9MAGN</name>
<dbReference type="AlphaFoldDB" id="A0AAD4SJ02"/>
<gene>
    <name evidence="1" type="ORF">MKW98_013972</name>
</gene>
<feature type="non-terminal residue" evidence="1">
    <location>
        <position position="132"/>
    </location>
</feature>
<dbReference type="PANTHER" id="PTHR33710">
    <property type="entry name" value="BNAC02G09200D PROTEIN"/>
    <property type="match status" value="1"/>
</dbReference>
<accession>A0AAD4SJ02</accession>
<dbReference type="EMBL" id="JAJJMB010010315">
    <property type="protein sequence ID" value="KAI3909555.1"/>
    <property type="molecule type" value="Genomic_DNA"/>
</dbReference>
<dbReference type="InterPro" id="IPR036691">
    <property type="entry name" value="Endo/exonu/phosph_ase_sf"/>
</dbReference>